<evidence type="ECO:0000313" key="11">
    <source>
        <dbReference type="Proteomes" id="UP001275932"/>
    </source>
</evidence>
<feature type="signal peptide" evidence="9">
    <location>
        <begin position="1"/>
        <end position="19"/>
    </location>
</feature>
<dbReference type="SUPFAM" id="SSF53850">
    <property type="entry name" value="Periplasmic binding protein-like II"/>
    <property type="match status" value="1"/>
</dbReference>
<evidence type="ECO:0000256" key="9">
    <source>
        <dbReference type="SAM" id="SignalP"/>
    </source>
</evidence>
<comment type="caution">
    <text evidence="10">The sequence shown here is derived from an EMBL/GenBank/DDBJ whole genome shotgun (WGS) entry which is preliminary data.</text>
</comment>
<dbReference type="Pfam" id="PF13379">
    <property type="entry name" value="NMT1_2"/>
    <property type="match status" value="1"/>
</dbReference>
<comment type="subcellular location">
    <subcellularLocation>
        <location evidence="1">Endomembrane system</location>
    </subcellularLocation>
    <subcellularLocation>
        <location evidence="2">Periplasm</location>
    </subcellularLocation>
</comment>
<dbReference type="Gene3D" id="3.40.190.10">
    <property type="entry name" value="Periplasmic binding protein-like II"/>
    <property type="match status" value="2"/>
</dbReference>
<protein>
    <submittedName>
        <fullName evidence="10">ABC transporter substrate-binding protein</fullName>
    </submittedName>
</protein>
<dbReference type="PANTHER" id="PTHR30024:SF47">
    <property type="entry name" value="TAURINE-BINDING PERIPLASMIC PROTEIN"/>
    <property type="match status" value="1"/>
</dbReference>
<keyword evidence="5" id="KW-1003">Cell membrane</keyword>
<sequence length="323" mass="35647">MKKTLLFGLFPILVLFLCACGKKSAKTVNVGMFPNVTHAQGVIAYQLSREGRGWFEKYLPEDCKIEWISFNAGPSAINSIFGGDLDMTYIGPNPAINGFIKSDGKSVRVLAGAADGGAGLLVNPKLGIKSPKDFKGKIIGTPQVANTQDVACRAWLIANGLKINEGAGGDVEILPTKNPQQLPIFKRGEMDAAWTVEPWVSRLETEAGAKMFFFEKDAVTTVLAARTEFLNEKPEIAKALLQAHKDLTKWINENPKEAQELVRKGIKNISGADFPQELIANAWRRMKYTSEINRHGMEKFVDDSFSCGFIDKKIDISPLFFKF</sequence>
<dbReference type="InterPro" id="IPR044527">
    <property type="entry name" value="NrtA/CpmA_ABC-bd_dom"/>
</dbReference>
<keyword evidence="7 9" id="KW-0732">Signal</keyword>
<evidence type="ECO:0000256" key="6">
    <source>
        <dbReference type="ARBA" id="ARBA00022519"/>
    </source>
</evidence>
<keyword evidence="11" id="KW-1185">Reference proteome</keyword>
<keyword evidence="6" id="KW-0997">Cell inner membrane</keyword>
<dbReference type="RefSeq" id="WP_370396756.1">
    <property type="nucleotide sequence ID" value="NZ_JALBUT010000003.1"/>
</dbReference>
<evidence type="ECO:0000313" key="10">
    <source>
        <dbReference type="EMBL" id="MDX8415308.1"/>
    </source>
</evidence>
<comment type="similarity">
    <text evidence="3">Belongs to the bacterial solute-binding protein SsuA/TauA family.</text>
</comment>
<evidence type="ECO:0000256" key="2">
    <source>
        <dbReference type="ARBA" id="ARBA00004418"/>
    </source>
</evidence>
<accession>A0ABU4WFG5</accession>
<feature type="chain" id="PRO_5046040367" evidence="9">
    <location>
        <begin position="20"/>
        <end position="323"/>
    </location>
</feature>
<reference evidence="10 11" key="1">
    <citation type="submission" date="2022-03" db="EMBL/GenBank/DDBJ databases">
        <title>Novel taxa within the pig intestine.</title>
        <authorList>
            <person name="Wylensek D."/>
            <person name="Bishof K."/>
            <person name="Afrizal A."/>
            <person name="Clavel T."/>
        </authorList>
    </citation>
    <scope>NUCLEOTIDE SEQUENCE [LARGE SCALE GENOMIC DNA]</scope>
    <source>
        <strain evidence="10 11">CLA-KB-P66</strain>
    </source>
</reference>
<keyword evidence="8" id="KW-0472">Membrane</keyword>
<evidence type="ECO:0000256" key="4">
    <source>
        <dbReference type="ARBA" id="ARBA00022448"/>
    </source>
</evidence>
<dbReference type="InterPro" id="IPR010067">
    <property type="entry name" value="ABC_SsuA_sub-bd"/>
</dbReference>
<dbReference type="Proteomes" id="UP001275932">
    <property type="component" value="Unassembled WGS sequence"/>
</dbReference>
<dbReference type="EMBL" id="JALBUT010000003">
    <property type="protein sequence ID" value="MDX8415308.1"/>
    <property type="molecule type" value="Genomic_DNA"/>
</dbReference>
<evidence type="ECO:0000256" key="8">
    <source>
        <dbReference type="ARBA" id="ARBA00023136"/>
    </source>
</evidence>
<evidence type="ECO:0000256" key="1">
    <source>
        <dbReference type="ARBA" id="ARBA00004308"/>
    </source>
</evidence>
<dbReference type="CDD" id="cd13553">
    <property type="entry name" value="PBP2_NrtA_CpmA_like"/>
    <property type="match status" value="1"/>
</dbReference>
<evidence type="ECO:0000256" key="5">
    <source>
        <dbReference type="ARBA" id="ARBA00022475"/>
    </source>
</evidence>
<evidence type="ECO:0000256" key="7">
    <source>
        <dbReference type="ARBA" id="ARBA00022729"/>
    </source>
</evidence>
<evidence type="ECO:0000256" key="3">
    <source>
        <dbReference type="ARBA" id="ARBA00010742"/>
    </source>
</evidence>
<dbReference type="PANTHER" id="PTHR30024">
    <property type="entry name" value="ALIPHATIC SULFONATES-BINDING PROTEIN-RELATED"/>
    <property type="match status" value="1"/>
</dbReference>
<keyword evidence="4" id="KW-0813">Transport</keyword>
<name>A0ABU4WFG5_9BACT</name>
<proteinExistence type="inferred from homology"/>
<gene>
    <name evidence="10" type="ORF">MOX91_03825</name>
</gene>
<dbReference type="PROSITE" id="PS51257">
    <property type="entry name" value="PROKAR_LIPOPROTEIN"/>
    <property type="match status" value="1"/>
</dbReference>
<dbReference type="NCBIfam" id="TIGR01728">
    <property type="entry name" value="SsuA_fam"/>
    <property type="match status" value="1"/>
</dbReference>
<organism evidence="10 11">
    <name type="scientific">Intestinicryptomonas porci</name>
    <dbReference type="NCBI Taxonomy" id="2926320"/>
    <lineage>
        <taxon>Bacteria</taxon>
        <taxon>Pseudomonadati</taxon>
        <taxon>Verrucomicrobiota</taxon>
        <taxon>Opitutia</taxon>
        <taxon>Opitutales</taxon>
        <taxon>Intestinicryptomonaceae</taxon>
        <taxon>Intestinicryptomonas</taxon>
    </lineage>
</organism>